<dbReference type="InterPro" id="IPR019165">
    <property type="entry name" value="Peptidase_M76_ATP23"/>
</dbReference>
<dbReference type="PANTHER" id="PTHR21711:SF0">
    <property type="entry name" value="MITOCHONDRIAL INNER MEMBRANE PROTEASE ATP23 HOMOLOG"/>
    <property type="match status" value="1"/>
</dbReference>
<feature type="compositionally biased region" description="Low complexity" evidence="9">
    <location>
        <begin position="61"/>
        <end position="74"/>
    </location>
</feature>
<dbReference type="GO" id="GO:0004222">
    <property type="term" value="F:metalloendopeptidase activity"/>
    <property type="evidence" value="ECO:0007669"/>
    <property type="project" value="InterPro"/>
</dbReference>
<feature type="compositionally biased region" description="Basic and acidic residues" evidence="9">
    <location>
        <begin position="10"/>
        <end position="24"/>
    </location>
</feature>
<dbReference type="OrthoDB" id="285308at2759"/>
<comment type="caution">
    <text evidence="10">The sequence shown here is derived from an EMBL/GenBank/DDBJ whole genome shotgun (WGS) entry which is preliminary data.</text>
</comment>
<evidence type="ECO:0000256" key="7">
    <source>
        <dbReference type="ARBA" id="ARBA00023049"/>
    </source>
</evidence>
<dbReference type="GO" id="GO:0033615">
    <property type="term" value="P:mitochondrial proton-transporting ATP synthase complex assembly"/>
    <property type="evidence" value="ECO:0007669"/>
    <property type="project" value="TreeGrafter"/>
</dbReference>
<dbReference type="AlphaFoldDB" id="I2FQG6"/>
<keyword evidence="4 8" id="KW-0645">Protease</keyword>
<dbReference type="Pfam" id="PF09768">
    <property type="entry name" value="Peptidase_M76"/>
    <property type="match status" value="1"/>
</dbReference>
<evidence type="ECO:0000256" key="5">
    <source>
        <dbReference type="ARBA" id="ARBA00022723"/>
    </source>
</evidence>
<keyword evidence="8" id="KW-0472">Membrane</keyword>
<keyword evidence="7 8" id="KW-0482">Metalloprotease</keyword>
<dbReference type="EC" id="3.4.24.-" evidence="8"/>
<reference evidence="10 11" key="1">
    <citation type="journal article" date="2012" name="Plant Cell">
        <title>Genome comparison of barley and maize smut fungi reveals targeted loss of RNA silencing components and species-specific presence of transposable elements.</title>
        <authorList>
            <person name="Laurie J.D."/>
            <person name="Ali S."/>
            <person name="Linning R."/>
            <person name="Mannhaupt G."/>
            <person name="Wong P."/>
            <person name="Gueldener U."/>
            <person name="Muensterkoetter M."/>
            <person name="Moore R."/>
            <person name="Kahmann R."/>
            <person name="Bakkeren G."/>
            <person name="Schirawski J."/>
        </authorList>
    </citation>
    <scope>NUCLEOTIDE SEQUENCE [LARGE SCALE GENOMIC DNA]</scope>
    <source>
        <strain evidence="11">Uh4875-4</strain>
    </source>
</reference>
<comment type="function">
    <text evidence="8">Has a dual role in the assembly of mitochondrial ATPase.</text>
</comment>
<feature type="region of interest" description="Disordered" evidence="9">
    <location>
        <begin position="56"/>
        <end position="83"/>
    </location>
</feature>
<comment type="subcellular location">
    <subcellularLocation>
        <location evidence="1 8">Mitochondrion inner membrane</location>
        <topology evidence="1 8">Peripheral membrane protein</topology>
        <orientation evidence="1 8">Intermembrane side</orientation>
    </subcellularLocation>
</comment>
<evidence type="ECO:0000256" key="9">
    <source>
        <dbReference type="SAM" id="MobiDB-lite"/>
    </source>
</evidence>
<gene>
    <name evidence="10" type="ORF">UHOR_07536</name>
</gene>
<evidence type="ECO:0000256" key="4">
    <source>
        <dbReference type="ARBA" id="ARBA00022670"/>
    </source>
</evidence>
<keyword evidence="11" id="KW-1185">Reference proteome</keyword>
<comment type="similarity">
    <text evidence="2 8">Belongs to the peptidase M76 family.</text>
</comment>
<dbReference type="PANTHER" id="PTHR21711">
    <property type="entry name" value="MITOCHONDRIAL INNER MEMBRANE PROTEASE"/>
    <property type="match status" value="1"/>
</dbReference>
<dbReference type="GO" id="GO:0005743">
    <property type="term" value="C:mitochondrial inner membrane"/>
    <property type="evidence" value="ECO:0007669"/>
    <property type="project" value="UniProtKB-SubCell"/>
</dbReference>
<evidence type="ECO:0000256" key="3">
    <source>
        <dbReference type="ARBA" id="ARBA00014615"/>
    </source>
</evidence>
<evidence type="ECO:0000256" key="6">
    <source>
        <dbReference type="ARBA" id="ARBA00022801"/>
    </source>
</evidence>
<dbReference type="STRING" id="1128400.I2FQG6"/>
<proteinExistence type="inferred from homology"/>
<dbReference type="GO" id="GO:0034982">
    <property type="term" value="P:mitochondrial protein processing"/>
    <property type="evidence" value="ECO:0007669"/>
    <property type="project" value="TreeGrafter"/>
</dbReference>
<keyword evidence="8" id="KW-0496">Mitochondrion</keyword>
<dbReference type="GO" id="GO:0046872">
    <property type="term" value="F:metal ion binding"/>
    <property type="evidence" value="ECO:0007669"/>
    <property type="project" value="UniProtKB-KW"/>
</dbReference>
<keyword evidence="6 8" id="KW-0378">Hydrolase</keyword>
<keyword evidence="8" id="KW-0999">Mitochondrion inner membrane</keyword>
<organism evidence="10 11">
    <name type="scientific">Ustilago hordei</name>
    <name type="common">Barley covered smut fungus</name>
    <dbReference type="NCBI Taxonomy" id="120017"/>
    <lineage>
        <taxon>Eukaryota</taxon>
        <taxon>Fungi</taxon>
        <taxon>Dikarya</taxon>
        <taxon>Basidiomycota</taxon>
        <taxon>Ustilaginomycotina</taxon>
        <taxon>Ustilaginomycetes</taxon>
        <taxon>Ustilaginales</taxon>
        <taxon>Ustilaginaceae</taxon>
        <taxon>Ustilago</taxon>
    </lineage>
</organism>
<dbReference type="Proteomes" id="UP000006174">
    <property type="component" value="Unassembled WGS sequence"/>
</dbReference>
<dbReference type="EMBL" id="CAGI01000142">
    <property type="protein sequence ID" value="CCF49159.1"/>
    <property type="molecule type" value="Genomic_DNA"/>
</dbReference>
<keyword evidence="5 8" id="KW-0479">Metal-binding</keyword>
<dbReference type="MEROPS" id="M76.002"/>
<evidence type="ECO:0000256" key="2">
    <source>
        <dbReference type="ARBA" id="ARBA00009915"/>
    </source>
</evidence>
<protein>
    <recommendedName>
        <fullName evidence="3 8">Mitochondrial inner membrane protease ATP23</fullName>
        <ecNumber evidence="8">3.4.24.-</ecNumber>
    </recommendedName>
</protein>
<feature type="region of interest" description="Disordered" evidence="9">
    <location>
        <begin position="1"/>
        <end position="24"/>
    </location>
</feature>
<evidence type="ECO:0000313" key="11">
    <source>
        <dbReference type="Proteomes" id="UP000006174"/>
    </source>
</evidence>
<accession>I2FQG6</accession>
<name>I2FQG6_USTHO</name>
<evidence type="ECO:0000256" key="8">
    <source>
        <dbReference type="RuleBase" id="RU364057"/>
    </source>
</evidence>
<dbReference type="HOGENOM" id="CLU_079125_0_0_1"/>
<dbReference type="OMA" id="EAHQNCV"/>
<evidence type="ECO:0000313" key="10">
    <source>
        <dbReference type="EMBL" id="CCF49159.1"/>
    </source>
</evidence>
<dbReference type="eggNOG" id="KOG3314">
    <property type="taxonomic scope" value="Eukaryota"/>
</dbReference>
<sequence length="230" mass="25695">MDTVTIPKPRHLETPQETTERERCEQWTDQLFRTSPMVRFMAKHLTLLDCDPLSPRPARPALPSSSSSSSSSTATPPPGPKLVITPCPPSIAGGFSPSLPTEPTSASSILICSNRIFSKSHLEDTLSHEMLHWFDHCRFLVDWSNIRHHACSEIRAANLSGDCGFAREWKRRIYGFKLQHQHCVKRRAALSLLIHPACDGDIEKAERAVDEVFESCFGDTRPFDEVSSAG</sequence>
<evidence type="ECO:0000256" key="1">
    <source>
        <dbReference type="ARBA" id="ARBA00004137"/>
    </source>
</evidence>